<dbReference type="Proteomes" id="UP000270697">
    <property type="component" value="Unassembled WGS sequence"/>
</dbReference>
<dbReference type="EMBL" id="RBXX01000002">
    <property type="protein sequence ID" value="RKT84107.1"/>
    <property type="molecule type" value="Genomic_DNA"/>
</dbReference>
<feature type="transmembrane region" description="Helical" evidence="7">
    <location>
        <begin position="218"/>
        <end position="238"/>
    </location>
</feature>
<protein>
    <submittedName>
        <fullName evidence="9">Membrane protein DedA with SNARE-associated domain</fullName>
    </submittedName>
    <submittedName>
        <fullName evidence="10">Membrane protein DedA, SNARE-associated domain</fullName>
    </submittedName>
</protein>
<feature type="transmembrane region" description="Helical" evidence="7">
    <location>
        <begin position="189"/>
        <end position="212"/>
    </location>
</feature>
<evidence type="ECO:0000313" key="12">
    <source>
        <dbReference type="Proteomes" id="UP000270697"/>
    </source>
</evidence>
<evidence type="ECO:0000256" key="1">
    <source>
        <dbReference type="ARBA" id="ARBA00004651"/>
    </source>
</evidence>
<reference evidence="10 11" key="1">
    <citation type="submission" date="2016-10" db="EMBL/GenBank/DDBJ databases">
        <authorList>
            <person name="de Groot N.N."/>
        </authorList>
    </citation>
    <scope>NUCLEOTIDE SEQUENCE [LARGE SCALE GENOMIC DNA]</scope>
    <source>
        <strain evidence="10 11">CPCC 201259</strain>
    </source>
</reference>
<feature type="domain" description="VTT" evidence="8">
    <location>
        <begin position="81"/>
        <end position="208"/>
    </location>
</feature>
<evidence type="ECO:0000256" key="5">
    <source>
        <dbReference type="ARBA" id="ARBA00022989"/>
    </source>
</evidence>
<evidence type="ECO:0000259" key="8">
    <source>
        <dbReference type="Pfam" id="PF09335"/>
    </source>
</evidence>
<dbReference type="Proteomes" id="UP000199398">
    <property type="component" value="Unassembled WGS sequence"/>
</dbReference>
<gene>
    <name evidence="9" type="ORF">ATL45_2408</name>
    <name evidence="10" type="ORF">SAMN05421805_11987</name>
</gene>
<evidence type="ECO:0000256" key="7">
    <source>
        <dbReference type="RuleBase" id="RU367016"/>
    </source>
</evidence>
<dbReference type="STRING" id="455193.SAMN05421805_11987"/>
<name>A0A1I5IR50_9PSEU</name>
<evidence type="ECO:0000313" key="11">
    <source>
        <dbReference type="Proteomes" id="UP000199398"/>
    </source>
</evidence>
<dbReference type="AlphaFoldDB" id="A0A1I5IR50"/>
<evidence type="ECO:0000256" key="3">
    <source>
        <dbReference type="ARBA" id="ARBA00022475"/>
    </source>
</evidence>
<feature type="transmembrane region" description="Helical" evidence="7">
    <location>
        <begin position="59"/>
        <end position="81"/>
    </location>
</feature>
<dbReference type="PANTHER" id="PTHR30353">
    <property type="entry name" value="INNER MEMBRANE PROTEIN DEDA-RELATED"/>
    <property type="match status" value="1"/>
</dbReference>
<sequence>MWLRSHPMRDRARRVRGTRVPGDGACCGYVLWPVAGRSLDDRAEPDPERTSMIELLDSIPPGVIYLVVGLIIGLESVGIPLPGEIMLVSAGVAASQGIVNPIALGIVAASGAIIGDSIGYAVGKRYGRNLLGWLGRKLPKHFGPKPVRQAERMFDRWGAWAVFGGRFVALLRILAGPLAGILGMQYRKFLIANATGGIAWAGTVTTLSYVFGLVAGQWFHRFSWIALLVTVVIGWLIVRVVRRRAEKADEADEQEQTDTDAKVP</sequence>
<reference evidence="9 12" key="2">
    <citation type="submission" date="2018-10" db="EMBL/GenBank/DDBJ databases">
        <title>Sequencing the genomes of 1000 actinobacteria strains.</title>
        <authorList>
            <person name="Klenk H.-P."/>
        </authorList>
    </citation>
    <scope>NUCLEOTIDE SEQUENCE [LARGE SCALE GENOMIC DNA]</scope>
    <source>
        <strain evidence="9 12">DSM 45119</strain>
    </source>
</reference>
<dbReference type="InterPro" id="IPR032816">
    <property type="entry name" value="VTT_dom"/>
</dbReference>
<keyword evidence="5 7" id="KW-1133">Transmembrane helix</keyword>
<evidence type="ECO:0000256" key="4">
    <source>
        <dbReference type="ARBA" id="ARBA00022692"/>
    </source>
</evidence>
<organism evidence="10 11">
    <name type="scientific">Saccharopolyspora antimicrobica</name>
    <dbReference type="NCBI Taxonomy" id="455193"/>
    <lineage>
        <taxon>Bacteria</taxon>
        <taxon>Bacillati</taxon>
        <taxon>Actinomycetota</taxon>
        <taxon>Actinomycetes</taxon>
        <taxon>Pseudonocardiales</taxon>
        <taxon>Pseudonocardiaceae</taxon>
        <taxon>Saccharopolyspora</taxon>
    </lineage>
</organism>
<keyword evidence="12" id="KW-1185">Reference proteome</keyword>
<proteinExistence type="inferred from homology"/>
<evidence type="ECO:0000313" key="10">
    <source>
        <dbReference type="EMBL" id="SFO62641.1"/>
    </source>
</evidence>
<dbReference type="EMBL" id="FOUP01000019">
    <property type="protein sequence ID" value="SFO62641.1"/>
    <property type="molecule type" value="Genomic_DNA"/>
</dbReference>
<feature type="transmembrane region" description="Helical" evidence="7">
    <location>
        <begin position="102"/>
        <end position="123"/>
    </location>
</feature>
<keyword evidence="4 7" id="KW-0812">Transmembrane</keyword>
<dbReference type="GO" id="GO:0005886">
    <property type="term" value="C:plasma membrane"/>
    <property type="evidence" value="ECO:0007669"/>
    <property type="project" value="UniProtKB-SubCell"/>
</dbReference>
<comment type="similarity">
    <text evidence="2 7">Belongs to the DedA family.</text>
</comment>
<evidence type="ECO:0000256" key="6">
    <source>
        <dbReference type="ARBA" id="ARBA00023136"/>
    </source>
</evidence>
<comment type="subcellular location">
    <subcellularLocation>
        <location evidence="1 7">Cell membrane</location>
        <topology evidence="1 7">Multi-pass membrane protein</topology>
    </subcellularLocation>
</comment>
<dbReference type="InterPro" id="IPR032818">
    <property type="entry name" value="DedA-like"/>
</dbReference>
<accession>A0A1I5IR50</accession>
<keyword evidence="3 7" id="KW-1003">Cell membrane</keyword>
<evidence type="ECO:0000256" key="2">
    <source>
        <dbReference type="ARBA" id="ARBA00010792"/>
    </source>
</evidence>
<dbReference type="PANTHER" id="PTHR30353:SF15">
    <property type="entry name" value="INNER MEMBRANE PROTEIN YABI"/>
    <property type="match status" value="1"/>
</dbReference>
<dbReference type="Pfam" id="PF09335">
    <property type="entry name" value="VTT_dom"/>
    <property type="match status" value="1"/>
</dbReference>
<evidence type="ECO:0000313" key="9">
    <source>
        <dbReference type="EMBL" id="RKT84107.1"/>
    </source>
</evidence>
<keyword evidence="6 7" id="KW-0472">Membrane</keyword>